<dbReference type="AlphaFoldDB" id="U1QSF5"/>
<dbReference type="InterPro" id="IPR037883">
    <property type="entry name" value="Knr4/Smi1-like_sf"/>
</dbReference>
<proteinExistence type="predicted"/>
<dbReference type="STRING" id="419015.HMPREF3214_01123"/>
<accession>U1QSF5</accession>
<dbReference type="SMART" id="SM00860">
    <property type="entry name" value="SMI1_KNR4"/>
    <property type="match status" value="1"/>
</dbReference>
<evidence type="ECO:0000313" key="2">
    <source>
        <dbReference type="EMBL" id="ERH30370.1"/>
    </source>
</evidence>
<name>U1QSF5_9BIFI</name>
<dbReference type="EMBL" id="AWSI01000034">
    <property type="protein sequence ID" value="ERH30370.1"/>
    <property type="molecule type" value="Genomic_DNA"/>
</dbReference>
<dbReference type="Gene3D" id="3.40.1580.10">
    <property type="entry name" value="SMI1/KNR4-like"/>
    <property type="match status" value="1"/>
</dbReference>
<evidence type="ECO:0000313" key="3">
    <source>
        <dbReference type="Proteomes" id="UP000016519"/>
    </source>
</evidence>
<dbReference type="InterPro" id="IPR018958">
    <property type="entry name" value="Knr4/Smi1-like_dom"/>
</dbReference>
<reference evidence="2 3" key="1">
    <citation type="submission" date="2013-08" db="EMBL/GenBank/DDBJ databases">
        <authorList>
            <person name="Weinstock G."/>
            <person name="Sodergren E."/>
            <person name="Wylie T."/>
            <person name="Fulton L."/>
            <person name="Fulton R."/>
            <person name="Fronick C."/>
            <person name="O'Laughlin M."/>
            <person name="Godfrey J."/>
            <person name="Miner T."/>
            <person name="Herter B."/>
            <person name="Appelbaum E."/>
            <person name="Cordes M."/>
            <person name="Lek S."/>
            <person name="Wollam A."/>
            <person name="Pepin K.H."/>
            <person name="Palsikar V.B."/>
            <person name="Mitreva M."/>
            <person name="Wilson R.K."/>
        </authorList>
    </citation>
    <scope>NUCLEOTIDE SEQUENCE [LARGE SCALE GENOMIC DNA]</scope>
    <source>
        <strain evidence="2 3">F0580</strain>
    </source>
</reference>
<dbReference type="Proteomes" id="UP000016519">
    <property type="component" value="Unassembled WGS sequence"/>
</dbReference>
<protein>
    <submittedName>
        <fullName evidence="2">SMI1 / KNR4 family protein</fullName>
    </submittedName>
</protein>
<dbReference type="Pfam" id="PF09346">
    <property type="entry name" value="SMI1_KNR4"/>
    <property type="match status" value="1"/>
</dbReference>
<dbReference type="RefSeq" id="WP_021618258.1">
    <property type="nucleotide sequence ID" value="NZ_KE952645.1"/>
</dbReference>
<sequence length="173" mass="20182">MFENGDLKDFWNSHEYYTENYVEEALTDEIIAFYENKLGLKFPQSYIQLMKTQNGGHPKKSYWFNEHAKRNEVNTIGLVGFFGIGGNKHNSLFGKFGNEFWFNEWGYPKDLGVIIADTESGGHEMIYLDYRECGKDGEPKVSVCFQEYDYEVQVLANNFEEFIGMLISEEELE</sequence>
<keyword evidence="3" id="KW-1185">Reference proteome</keyword>
<gene>
    <name evidence="2" type="ORF">HMPREF9244_01132</name>
</gene>
<organism evidence="2 3">
    <name type="scientific">Alloscardovia omnicolens F0580</name>
    <dbReference type="NCBI Taxonomy" id="1321816"/>
    <lineage>
        <taxon>Bacteria</taxon>
        <taxon>Bacillati</taxon>
        <taxon>Actinomycetota</taxon>
        <taxon>Actinomycetes</taxon>
        <taxon>Bifidobacteriales</taxon>
        <taxon>Bifidobacteriaceae</taxon>
        <taxon>Alloscardovia</taxon>
    </lineage>
</organism>
<comment type="caution">
    <text evidence="2">The sequence shown here is derived from an EMBL/GenBank/DDBJ whole genome shotgun (WGS) entry which is preliminary data.</text>
</comment>
<feature type="domain" description="Knr4/Smi1-like" evidence="1">
    <location>
        <begin position="25"/>
        <end position="165"/>
    </location>
</feature>
<evidence type="ECO:0000259" key="1">
    <source>
        <dbReference type="SMART" id="SM00860"/>
    </source>
</evidence>
<dbReference type="HOGENOM" id="CLU_124815_0_0_11"/>
<dbReference type="SUPFAM" id="SSF160631">
    <property type="entry name" value="SMI1/KNR4-like"/>
    <property type="match status" value="1"/>
</dbReference>